<feature type="region of interest" description="Disordered" evidence="1">
    <location>
        <begin position="60"/>
        <end position="96"/>
    </location>
</feature>
<sequence length="153" mass="17081">MSESAPRRKRKHPYPHGAAIKPDQVVDKDDIISDFFVTMCFFARLGFVQPPTCLRCAYRSSGCGVGERSNDSEKEDARRGGRDKGGGDFSPTTTSSCNELVPWRRDANIPLHPDKLEGNISFITCDTAKSLVNGDAYPSLRWDAKHKRLLHEV</sequence>
<dbReference type="EMBL" id="JALLPB020000400">
    <property type="protein sequence ID" value="KAL3809508.1"/>
    <property type="molecule type" value="Genomic_DNA"/>
</dbReference>
<name>A0ABD3R985_9STRA</name>
<dbReference type="AlphaFoldDB" id="A0ABD3R985"/>
<reference evidence="2 3" key="1">
    <citation type="submission" date="2024-10" db="EMBL/GenBank/DDBJ databases">
        <title>Updated reference genomes for cyclostephanoid diatoms.</title>
        <authorList>
            <person name="Roberts W.R."/>
            <person name="Alverson A.J."/>
        </authorList>
    </citation>
    <scope>NUCLEOTIDE SEQUENCE [LARGE SCALE GENOMIC DNA]</scope>
    <source>
        <strain evidence="2 3">AJA228-03</strain>
    </source>
</reference>
<organism evidence="2 3">
    <name type="scientific">Cyclostephanos tholiformis</name>
    <dbReference type="NCBI Taxonomy" id="382380"/>
    <lineage>
        <taxon>Eukaryota</taxon>
        <taxon>Sar</taxon>
        <taxon>Stramenopiles</taxon>
        <taxon>Ochrophyta</taxon>
        <taxon>Bacillariophyta</taxon>
        <taxon>Coscinodiscophyceae</taxon>
        <taxon>Thalassiosirophycidae</taxon>
        <taxon>Stephanodiscales</taxon>
        <taxon>Stephanodiscaceae</taxon>
        <taxon>Cyclostephanos</taxon>
    </lineage>
</organism>
<gene>
    <name evidence="2" type="ORF">ACHAXA_009744</name>
</gene>
<proteinExistence type="predicted"/>
<feature type="region of interest" description="Disordered" evidence="1">
    <location>
        <begin position="1"/>
        <end position="20"/>
    </location>
</feature>
<comment type="caution">
    <text evidence="2">The sequence shown here is derived from an EMBL/GenBank/DDBJ whole genome shotgun (WGS) entry which is preliminary data.</text>
</comment>
<protein>
    <submittedName>
        <fullName evidence="2">Uncharacterized protein</fullName>
    </submittedName>
</protein>
<evidence type="ECO:0000256" key="1">
    <source>
        <dbReference type="SAM" id="MobiDB-lite"/>
    </source>
</evidence>
<evidence type="ECO:0000313" key="2">
    <source>
        <dbReference type="EMBL" id="KAL3809508.1"/>
    </source>
</evidence>
<dbReference type="Proteomes" id="UP001530377">
    <property type="component" value="Unassembled WGS sequence"/>
</dbReference>
<keyword evidence="3" id="KW-1185">Reference proteome</keyword>
<feature type="compositionally biased region" description="Basic and acidic residues" evidence="1">
    <location>
        <begin position="68"/>
        <end position="86"/>
    </location>
</feature>
<accession>A0ABD3R985</accession>
<evidence type="ECO:0000313" key="3">
    <source>
        <dbReference type="Proteomes" id="UP001530377"/>
    </source>
</evidence>